<protein>
    <submittedName>
        <fullName evidence="1">Uncharacterized protein</fullName>
    </submittedName>
</protein>
<evidence type="ECO:0000313" key="1">
    <source>
        <dbReference type="EMBL" id="KKP32029.1"/>
    </source>
</evidence>
<accession>A0A0F9YKK6</accession>
<reference evidence="1 2" key="1">
    <citation type="journal article" date="2015" name="Nature">
        <title>rRNA introns, odd ribosomes, and small enigmatic genomes across a large radiation of phyla.</title>
        <authorList>
            <person name="Brown C.T."/>
            <person name="Hug L.A."/>
            <person name="Thomas B.C."/>
            <person name="Sharon I."/>
            <person name="Castelle C.J."/>
            <person name="Singh A."/>
            <person name="Wilkins M.J."/>
            <person name="Williams K.H."/>
            <person name="Banfield J.F."/>
        </authorList>
    </citation>
    <scope>NUCLEOTIDE SEQUENCE [LARGE SCALE GENOMIC DNA]</scope>
</reference>
<gene>
    <name evidence="1" type="ORF">UR21_C0003G0062</name>
</gene>
<name>A0A0F9YKK6_9BACT</name>
<sequence length="210" mass="24302">MVVEDNLSYREVGRRLNIDNSTISTWCRGLASSKFTKLIKNNELKREIVKKSETKSFQKIDINTDFKKILCGVIYGCEGAKYPATKHLGFTNSEPLLILSFINLLRDSFQLDESKFRIHLQIHSNQNYNNLVKFWSDLLNISSDKFYKPTITKPTDKKHRKGYLGTCTIKYYNINIQLKLIGIFNEFMRKFALLEDIPNGSGKSLLNFDA</sequence>
<dbReference type="Proteomes" id="UP000034803">
    <property type="component" value="Unassembled WGS sequence"/>
</dbReference>
<organism evidence="1 2">
    <name type="scientific">Candidatus Woesebacteria bacterium GW2011_GWC2_31_9</name>
    <dbReference type="NCBI Taxonomy" id="1618586"/>
    <lineage>
        <taxon>Bacteria</taxon>
        <taxon>Candidatus Woeseibacteriota</taxon>
    </lineage>
</organism>
<comment type="caution">
    <text evidence="1">The sequence shown here is derived from an EMBL/GenBank/DDBJ whole genome shotgun (WGS) entry which is preliminary data.</text>
</comment>
<evidence type="ECO:0000313" key="2">
    <source>
        <dbReference type="Proteomes" id="UP000034803"/>
    </source>
</evidence>
<dbReference type="EMBL" id="LBOI01000003">
    <property type="protein sequence ID" value="KKP32029.1"/>
    <property type="molecule type" value="Genomic_DNA"/>
</dbReference>
<proteinExistence type="predicted"/>
<dbReference type="AlphaFoldDB" id="A0A0F9YKK6"/>